<accession>A0A9W4U5I7</accession>
<evidence type="ECO:0000313" key="9">
    <source>
        <dbReference type="EMBL" id="CAI6312475.1"/>
    </source>
</evidence>
<dbReference type="InterPro" id="IPR049326">
    <property type="entry name" value="Rhodopsin_dom_fungi"/>
</dbReference>
<dbReference type="PANTHER" id="PTHR33048">
    <property type="entry name" value="PTH11-LIKE INTEGRAL MEMBRANE PROTEIN (AFU_ORTHOLOGUE AFUA_5G11245)"/>
    <property type="match status" value="1"/>
</dbReference>
<gene>
    <name evidence="9" type="ORF">PDIGIT_LOCUS3271</name>
</gene>
<feature type="transmembrane region" description="Helical" evidence="7">
    <location>
        <begin position="12"/>
        <end position="34"/>
    </location>
</feature>
<proteinExistence type="inferred from homology"/>
<dbReference type="PANTHER" id="PTHR33048:SF134">
    <property type="entry name" value="INTEGRAL MEMBRANE PROTEIN"/>
    <property type="match status" value="1"/>
</dbReference>
<keyword evidence="2 7" id="KW-0812">Transmembrane</keyword>
<feature type="transmembrane region" description="Helical" evidence="7">
    <location>
        <begin position="131"/>
        <end position="150"/>
    </location>
</feature>
<evidence type="ECO:0000256" key="7">
    <source>
        <dbReference type="SAM" id="Phobius"/>
    </source>
</evidence>
<dbReference type="AlphaFoldDB" id="A0A9W4U5I7"/>
<dbReference type="InterPro" id="IPR052337">
    <property type="entry name" value="SAT4-like"/>
</dbReference>
<evidence type="ECO:0000259" key="8">
    <source>
        <dbReference type="Pfam" id="PF20684"/>
    </source>
</evidence>
<comment type="caution">
    <text evidence="9">The sequence shown here is derived from an EMBL/GenBank/DDBJ whole genome shotgun (WGS) entry which is preliminary data.</text>
</comment>
<feature type="region of interest" description="Disordered" evidence="6">
    <location>
        <begin position="329"/>
        <end position="357"/>
    </location>
</feature>
<evidence type="ECO:0000256" key="4">
    <source>
        <dbReference type="ARBA" id="ARBA00023136"/>
    </source>
</evidence>
<keyword evidence="10" id="KW-1185">Reference proteome</keyword>
<comment type="subcellular location">
    <subcellularLocation>
        <location evidence="1">Membrane</location>
        <topology evidence="1">Multi-pass membrane protein</topology>
    </subcellularLocation>
</comment>
<feature type="domain" description="Rhodopsin" evidence="8">
    <location>
        <begin position="30"/>
        <end position="279"/>
    </location>
</feature>
<name>A0A9W4U5I7_9PLEO</name>
<feature type="transmembrane region" description="Helical" evidence="7">
    <location>
        <begin position="46"/>
        <end position="68"/>
    </location>
</feature>
<keyword evidence="3 7" id="KW-1133">Transmembrane helix</keyword>
<feature type="transmembrane region" description="Helical" evidence="7">
    <location>
        <begin position="181"/>
        <end position="201"/>
    </location>
</feature>
<dbReference type="Proteomes" id="UP001152607">
    <property type="component" value="Unassembled WGS sequence"/>
</dbReference>
<feature type="compositionally biased region" description="Basic and acidic residues" evidence="6">
    <location>
        <begin position="333"/>
        <end position="343"/>
    </location>
</feature>
<comment type="similarity">
    <text evidence="5">Belongs to the SAT4 family.</text>
</comment>
<evidence type="ECO:0000256" key="2">
    <source>
        <dbReference type="ARBA" id="ARBA00022692"/>
    </source>
</evidence>
<dbReference type="OrthoDB" id="5391602at2759"/>
<feature type="transmembrane region" description="Helical" evidence="7">
    <location>
        <begin position="99"/>
        <end position="119"/>
    </location>
</feature>
<evidence type="ECO:0000256" key="3">
    <source>
        <dbReference type="ARBA" id="ARBA00022989"/>
    </source>
</evidence>
<evidence type="ECO:0000313" key="10">
    <source>
        <dbReference type="Proteomes" id="UP001152607"/>
    </source>
</evidence>
<evidence type="ECO:0000256" key="1">
    <source>
        <dbReference type="ARBA" id="ARBA00004141"/>
    </source>
</evidence>
<dbReference type="GO" id="GO:0016020">
    <property type="term" value="C:membrane"/>
    <property type="evidence" value="ECO:0007669"/>
    <property type="project" value="UniProtKB-SubCell"/>
</dbReference>
<reference evidence="9" key="1">
    <citation type="submission" date="2023-01" db="EMBL/GenBank/DDBJ databases">
        <authorList>
            <person name="Van Ghelder C."/>
            <person name="Rancurel C."/>
        </authorList>
    </citation>
    <scope>NUCLEOTIDE SEQUENCE</scope>
    <source>
        <strain evidence="9">CNCM I-4278</strain>
    </source>
</reference>
<sequence>MVAMNQDYSQGLMIGLGVVFMIIPVAFVCFRVWAKFLGARRLGWEDYLCFAALAVALTCSILQVVAAVHGSLGQHQNVDEKGMPILDDPEFLVYERTKFAVNILSVVSLGLIKASILLFYKNIFSTRAFKWAVWVMMFLVVGWTVAYSFANLFTCYPVTPLIEPFYGNKCISGVIDMWLSVVYTDLIIDVGILIMPIPMVVRLQLPWQQKLGIMGMFLLGSSVIAISATRLVVLIKISEEFAVHFNDATYYTSPVFFWTNIELSLAVVSSCLPTLRPIWTHFRPSKPSTNLGNTDYELGNRRSKKFASEQWTEIDDADALVPGVDTSIQATDAPHHSGNEIAERTATPPGPRGGISVHTSVETKSVRNII</sequence>
<protein>
    <recommendedName>
        <fullName evidence="8">Rhodopsin domain-containing protein</fullName>
    </recommendedName>
</protein>
<evidence type="ECO:0000256" key="5">
    <source>
        <dbReference type="ARBA" id="ARBA00038359"/>
    </source>
</evidence>
<dbReference type="EMBL" id="CAOQHR010000002">
    <property type="protein sequence ID" value="CAI6312475.1"/>
    <property type="molecule type" value="Genomic_DNA"/>
</dbReference>
<feature type="transmembrane region" description="Helical" evidence="7">
    <location>
        <begin position="213"/>
        <end position="235"/>
    </location>
</feature>
<dbReference type="Pfam" id="PF20684">
    <property type="entry name" value="Fung_rhodopsin"/>
    <property type="match status" value="1"/>
</dbReference>
<keyword evidence="4 7" id="KW-0472">Membrane</keyword>
<organism evidence="9 10">
    <name type="scientific">Periconia digitata</name>
    <dbReference type="NCBI Taxonomy" id="1303443"/>
    <lineage>
        <taxon>Eukaryota</taxon>
        <taxon>Fungi</taxon>
        <taxon>Dikarya</taxon>
        <taxon>Ascomycota</taxon>
        <taxon>Pezizomycotina</taxon>
        <taxon>Dothideomycetes</taxon>
        <taxon>Pleosporomycetidae</taxon>
        <taxon>Pleosporales</taxon>
        <taxon>Massarineae</taxon>
        <taxon>Periconiaceae</taxon>
        <taxon>Periconia</taxon>
    </lineage>
</organism>
<evidence type="ECO:0000256" key="6">
    <source>
        <dbReference type="SAM" id="MobiDB-lite"/>
    </source>
</evidence>